<name>Q4SU11_TETNG</name>
<feature type="compositionally biased region" description="Basic and acidic residues" evidence="2">
    <location>
        <begin position="163"/>
        <end position="177"/>
    </location>
</feature>
<dbReference type="PANTHER" id="PTHR22091:SF1">
    <property type="entry name" value="COILED-COIL DOMAIN-CONTAINING PROTEIN 77"/>
    <property type="match status" value="1"/>
</dbReference>
<gene>
    <name evidence="3" type="ORF">GSTENG00012681001</name>
</gene>
<proteinExistence type="predicted"/>
<feature type="non-terminal residue" evidence="3">
    <location>
        <position position="1"/>
    </location>
</feature>
<comment type="caution">
    <text evidence="3">The sequence shown here is derived from an EMBL/GenBank/DDBJ whole genome shotgun (WGS) entry which is preliminary data.</text>
</comment>
<organism evidence="3">
    <name type="scientific">Tetraodon nigroviridis</name>
    <name type="common">Spotted green pufferfish</name>
    <name type="synonym">Chelonodon nigroviridis</name>
    <dbReference type="NCBI Taxonomy" id="99883"/>
    <lineage>
        <taxon>Eukaryota</taxon>
        <taxon>Metazoa</taxon>
        <taxon>Chordata</taxon>
        <taxon>Craniata</taxon>
        <taxon>Vertebrata</taxon>
        <taxon>Euteleostomi</taxon>
        <taxon>Actinopterygii</taxon>
        <taxon>Neopterygii</taxon>
        <taxon>Teleostei</taxon>
        <taxon>Neoteleostei</taxon>
        <taxon>Acanthomorphata</taxon>
        <taxon>Eupercaria</taxon>
        <taxon>Tetraodontiformes</taxon>
        <taxon>Tetradontoidea</taxon>
        <taxon>Tetraodontidae</taxon>
        <taxon>Tetraodon</taxon>
    </lineage>
</organism>
<evidence type="ECO:0000313" key="3">
    <source>
        <dbReference type="EMBL" id="CAF95871.1"/>
    </source>
</evidence>
<evidence type="ECO:0000256" key="2">
    <source>
        <dbReference type="SAM" id="MobiDB-lite"/>
    </source>
</evidence>
<dbReference type="AlphaFoldDB" id="Q4SU11"/>
<dbReference type="EMBL" id="CAAE01014044">
    <property type="protein sequence ID" value="CAF95871.1"/>
    <property type="molecule type" value="Genomic_DNA"/>
</dbReference>
<sequence length="462" mass="53861">SPIPSIHEQLACFHPSRELLEFYRQKIALYDDEHGQLLQMLERHRGHAEDQITFQHKLQQDLRQREGEIAELQTALSDMQVYLFQEREQVCRLYAENDRLKIRELEDRKKIQDLLSLAGPDAGEMTYFLREPPHKVIALSPINKNNTSSTAAQTVSVSMEPWETNRTKKSAKGENGEALERYKSENQTLLLQVEALQVQMEEKTRLAKEQIEMLMEDRRLKAEEAEVQRNRDQKQIRALADRLQQTQNQLYDSTKELLQLKFDSRAQERSWMAEKDQLLRKMDSCRKCTRRSGPTGAEAGRTGLPGTQPLSESQQAHKEGSKVTQEKLKQAKNLAEMYREQCVALESELAQIREENNVGRELFKERSDKMAKRLQLMTKRYEALEKRRAMEAEGFKTDLKLLKQKCKDVEKKIFKAALNTGHDQDLAVLHEVHQTNTRTKKVQGELMALKAKIYRLENELRF</sequence>
<keyword evidence="1" id="KW-0175">Coiled coil</keyword>
<dbReference type="InterPro" id="IPR037696">
    <property type="entry name" value="CCDC77"/>
</dbReference>
<feature type="coiled-coil region" evidence="1">
    <location>
        <begin position="179"/>
        <end position="256"/>
    </location>
</feature>
<evidence type="ECO:0000256" key="1">
    <source>
        <dbReference type="SAM" id="Coils"/>
    </source>
</evidence>
<protein>
    <submittedName>
        <fullName evidence="3">(spotted green pufferfish) hypothetical protein</fullName>
    </submittedName>
</protein>
<accession>Q4SU11</accession>
<feature type="region of interest" description="Disordered" evidence="2">
    <location>
        <begin position="287"/>
        <end position="323"/>
    </location>
</feature>
<feature type="compositionally biased region" description="Low complexity" evidence="2">
    <location>
        <begin position="149"/>
        <end position="158"/>
    </location>
</feature>
<reference evidence="3" key="2">
    <citation type="submission" date="2004-02" db="EMBL/GenBank/DDBJ databases">
        <authorList>
            <consortium name="Genoscope"/>
            <consortium name="Whitehead Institute Centre for Genome Research"/>
        </authorList>
    </citation>
    <scope>NUCLEOTIDE SEQUENCE</scope>
</reference>
<feature type="region of interest" description="Disordered" evidence="2">
    <location>
        <begin position="149"/>
        <end position="177"/>
    </location>
</feature>
<dbReference type="OrthoDB" id="191169at2759"/>
<feature type="non-terminal residue" evidence="3">
    <location>
        <position position="462"/>
    </location>
</feature>
<dbReference type="KEGG" id="tng:GSTEN00012681G001"/>
<reference evidence="3" key="1">
    <citation type="journal article" date="2004" name="Nature">
        <title>Genome duplication in the teleost fish Tetraodon nigroviridis reveals the early vertebrate proto-karyotype.</title>
        <authorList>
            <person name="Jaillon O."/>
            <person name="Aury J.-M."/>
            <person name="Brunet F."/>
            <person name="Petit J.-L."/>
            <person name="Stange-Thomann N."/>
            <person name="Mauceli E."/>
            <person name="Bouneau L."/>
            <person name="Fischer C."/>
            <person name="Ozouf-Costaz C."/>
            <person name="Bernot A."/>
            <person name="Nicaud S."/>
            <person name="Jaffe D."/>
            <person name="Fisher S."/>
            <person name="Lutfalla G."/>
            <person name="Dossat C."/>
            <person name="Segurens B."/>
            <person name="Dasilva C."/>
            <person name="Salanoubat M."/>
            <person name="Levy M."/>
            <person name="Boudet N."/>
            <person name="Castellano S."/>
            <person name="Anthouard V."/>
            <person name="Jubin C."/>
            <person name="Castelli V."/>
            <person name="Katinka M."/>
            <person name="Vacherie B."/>
            <person name="Biemont C."/>
            <person name="Skalli Z."/>
            <person name="Cattolico L."/>
            <person name="Poulain J."/>
            <person name="De Berardinis V."/>
            <person name="Cruaud C."/>
            <person name="Duprat S."/>
            <person name="Brottier P."/>
            <person name="Coutanceau J.-P."/>
            <person name="Gouzy J."/>
            <person name="Parra G."/>
            <person name="Lardier G."/>
            <person name="Chapple C."/>
            <person name="McKernan K.J."/>
            <person name="McEwan P."/>
            <person name="Bosak S."/>
            <person name="Kellis M."/>
            <person name="Volff J.-N."/>
            <person name="Guigo R."/>
            <person name="Zody M.C."/>
            <person name="Mesirov J."/>
            <person name="Lindblad-Toh K."/>
            <person name="Birren B."/>
            <person name="Nusbaum C."/>
            <person name="Kahn D."/>
            <person name="Robinson-Rechavi M."/>
            <person name="Laudet V."/>
            <person name="Schachter V."/>
            <person name="Quetier F."/>
            <person name="Saurin W."/>
            <person name="Scarpelli C."/>
            <person name="Wincker P."/>
            <person name="Lander E.S."/>
            <person name="Weissenbach J."/>
            <person name="Roest Crollius H."/>
        </authorList>
    </citation>
    <scope>NUCLEOTIDE SEQUENCE [LARGE SCALE GENOMIC DNA]</scope>
</reference>
<dbReference type="GO" id="GO:0005813">
    <property type="term" value="C:centrosome"/>
    <property type="evidence" value="ECO:0007669"/>
    <property type="project" value="TreeGrafter"/>
</dbReference>
<dbReference type="PANTHER" id="PTHR22091">
    <property type="entry name" value="COILED-COIL DOMAIN-CONTAINING PROTEIN 77"/>
    <property type="match status" value="1"/>
</dbReference>